<comment type="similarity">
    <text evidence="1">Belongs to the short-chain dehydrogenases/reductases (SDR) family.</text>
</comment>
<dbReference type="Proteomes" id="UP000432464">
    <property type="component" value="Unassembled WGS sequence"/>
</dbReference>
<sequence>MPPSAPGTASCHHGAGFRRVALHRGSRKAQTVLVTGAGAGIGRELAVMLVGQGARVVALDHDERSVQQLADELSDRVLPVVADVRDRAAMAAAAEQALAWSSRIDIVVANAGVTPTAHRGDPAGRR</sequence>
<dbReference type="GO" id="GO:0016020">
    <property type="term" value="C:membrane"/>
    <property type="evidence" value="ECO:0007669"/>
    <property type="project" value="TreeGrafter"/>
</dbReference>
<dbReference type="EMBL" id="WMBB01000008">
    <property type="protein sequence ID" value="MTE14609.1"/>
    <property type="molecule type" value="Genomic_DNA"/>
</dbReference>
<comment type="caution">
    <text evidence="3">The sequence shown here is derived from an EMBL/GenBank/DDBJ whole genome shotgun (WGS) entry which is preliminary data.</text>
</comment>
<dbReference type="PANTHER" id="PTHR44196:SF1">
    <property type="entry name" value="DEHYDROGENASE_REDUCTASE SDR FAMILY MEMBER 7B"/>
    <property type="match status" value="1"/>
</dbReference>
<dbReference type="PANTHER" id="PTHR44196">
    <property type="entry name" value="DEHYDROGENASE/REDUCTASE SDR FAMILY MEMBER 7B"/>
    <property type="match status" value="1"/>
</dbReference>
<proteinExistence type="inferred from homology"/>
<evidence type="ECO:0000256" key="2">
    <source>
        <dbReference type="ARBA" id="ARBA00023002"/>
    </source>
</evidence>
<dbReference type="Gene3D" id="3.40.50.720">
    <property type="entry name" value="NAD(P)-binding Rossmann-like Domain"/>
    <property type="match status" value="1"/>
</dbReference>
<evidence type="ECO:0000256" key="1">
    <source>
        <dbReference type="ARBA" id="ARBA00006484"/>
    </source>
</evidence>
<dbReference type="Pfam" id="PF00106">
    <property type="entry name" value="adh_short"/>
    <property type="match status" value="1"/>
</dbReference>
<keyword evidence="4" id="KW-1185">Reference proteome</keyword>
<keyword evidence="2" id="KW-0560">Oxidoreductase</keyword>
<evidence type="ECO:0000313" key="4">
    <source>
        <dbReference type="Proteomes" id="UP000432464"/>
    </source>
</evidence>
<dbReference type="InterPro" id="IPR002347">
    <property type="entry name" value="SDR_fam"/>
</dbReference>
<dbReference type="AlphaFoldDB" id="A0A6I3L402"/>
<organism evidence="3 4">
    <name type="scientific">Nocardia aurantiaca</name>
    <dbReference type="NCBI Taxonomy" id="2675850"/>
    <lineage>
        <taxon>Bacteria</taxon>
        <taxon>Bacillati</taxon>
        <taxon>Actinomycetota</taxon>
        <taxon>Actinomycetes</taxon>
        <taxon>Mycobacteriales</taxon>
        <taxon>Nocardiaceae</taxon>
        <taxon>Nocardia</taxon>
    </lineage>
</organism>
<reference evidence="3 4" key="1">
    <citation type="submission" date="2019-11" db="EMBL/GenBank/DDBJ databases">
        <title>Nocardia sp. nov. CT2-14 isolated from soil.</title>
        <authorList>
            <person name="Kanchanasin P."/>
            <person name="Tanasupawat S."/>
            <person name="Yuki M."/>
            <person name="Kudo T."/>
        </authorList>
    </citation>
    <scope>NUCLEOTIDE SEQUENCE [LARGE SCALE GENOMIC DNA]</scope>
    <source>
        <strain evidence="3 4">CT2-14</strain>
    </source>
</reference>
<name>A0A6I3L402_9NOCA</name>
<accession>A0A6I3L402</accession>
<dbReference type="InterPro" id="IPR036291">
    <property type="entry name" value="NAD(P)-bd_dom_sf"/>
</dbReference>
<dbReference type="GO" id="GO:0016491">
    <property type="term" value="F:oxidoreductase activity"/>
    <property type="evidence" value="ECO:0007669"/>
    <property type="project" value="UniProtKB-KW"/>
</dbReference>
<protein>
    <submittedName>
        <fullName evidence="3">SDR family NAD(P)-dependent oxidoreductase</fullName>
    </submittedName>
</protein>
<dbReference type="SUPFAM" id="SSF51735">
    <property type="entry name" value="NAD(P)-binding Rossmann-fold domains"/>
    <property type="match status" value="1"/>
</dbReference>
<dbReference type="PRINTS" id="PR00081">
    <property type="entry name" value="GDHRDH"/>
</dbReference>
<gene>
    <name evidence="3" type="ORF">GLP40_17800</name>
</gene>
<evidence type="ECO:0000313" key="3">
    <source>
        <dbReference type="EMBL" id="MTE14609.1"/>
    </source>
</evidence>